<evidence type="ECO:0000313" key="3">
    <source>
        <dbReference type="Proteomes" id="UP001500620"/>
    </source>
</evidence>
<evidence type="ECO:0000256" key="1">
    <source>
        <dbReference type="SAM" id="Phobius"/>
    </source>
</evidence>
<feature type="transmembrane region" description="Helical" evidence="1">
    <location>
        <begin position="48"/>
        <end position="68"/>
    </location>
</feature>
<name>A0ABP8D988_9ACTN</name>
<keyword evidence="1" id="KW-0812">Transmembrane</keyword>
<dbReference type="Proteomes" id="UP001500620">
    <property type="component" value="Unassembled WGS sequence"/>
</dbReference>
<comment type="caution">
    <text evidence="2">The sequence shown here is derived from an EMBL/GenBank/DDBJ whole genome shotgun (WGS) entry which is preliminary data.</text>
</comment>
<evidence type="ECO:0000313" key="2">
    <source>
        <dbReference type="EMBL" id="GAA4250042.1"/>
    </source>
</evidence>
<dbReference type="EMBL" id="BAABAT010000008">
    <property type="protein sequence ID" value="GAA4250042.1"/>
    <property type="molecule type" value="Genomic_DNA"/>
</dbReference>
<sequence length="74" mass="8185">MVRKTLIVLGFVIGVYLVIRAVLEFFVIDFGDPATYEKDWGGPHLAGVLAVHVGGGVIAGVLMGWYLLRRRKTR</sequence>
<protein>
    <submittedName>
        <fullName evidence="2">Uncharacterized protein</fullName>
    </submittedName>
</protein>
<reference evidence="3" key="1">
    <citation type="journal article" date="2019" name="Int. J. Syst. Evol. Microbiol.">
        <title>The Global Catalogue of Microorganisms (GCM) 10K type strain sequencing project: providing services to taxonomists for standard genome sequencing and annotation.</title>
        <authorList>
            <consortium name="The Broad Institute Genomics Platform"/>
            <consortium name="The Broad Institute Genome Sequencing Center for Infectious Disease"/>
            <person name="Wu L."/>
            <person name="Ma J."/>
        </authorList>
    </citation>
    <scope>NUCLEOTIDE SEQUENCE [LARGE SCALE GENOMIC DNA]</scope>
    <source>
        <strain evidence="3">JCM 17441</strain>
    </source>
</reference>
<feature type="transmembrane region" description="Helical" evidence="1">
    <location>
        <begin position="7"/>
        <end position="28"/>
    </location>
</feature>
<organism evidence="2 3">
    <name type="scientific">Dactylosporangium darangshiense</name>
    <dbReference type="NCBI Taxonomy" id="579108"/>
    <lineage>
        <taxon>Bacteria</taxon>
        <taxon>Bacillati</taxon>
        <taxon>Actinomycetota</taxon>
        <taxon>Actinomycetes</taxon>
        <taxon>Micromonosporales</taxon>
        <taxon>Micromonosporaceae</taxon>
        <taxon>Dactylosporangium</taxon>
    </lineage>
</organism>
<dbReference type="RefSeq" id="WP_345128178.1">
    <property type="nucleotide sequence ID" value="NZ_BAABAT010000008.1"/>
</dbReference>
<proteinExistence type="predicted"/>
<keyword evidence="3" id="KW-1185">Reference proteome</keyword>
<keyword evidence="1" id="KW-0472">Membrane</keyword>
<keyword evidence="1" id="KW-1133">Transmembrane helix</keyword>
<gene>
    <name evidence="2" type="ORF">GCM10022255_036770</name>
</gene>
<accession>A0ABP8D988</accession>